<evidence type="ECO:0000259" key="7">
    <source>
        <dbReference type="PROSITE" id="PS50883"/>
    </source>
</evidence>
<dbReference type="Pfam" id="PF00563">
    <property type="entry name" value="EAL"/>
    <property type="match status" value="1"/>
</dbReference>
<reference evidence="9 10" key="1">
    <citation type="submission" date="2017-01" db="EMBL/GenBank/DDBJ databases">
        <authorList>
            <person name="Mah S.A."/>
            <person name="Swanson W.J."/>
            <person name="Moy G.W."/>
            <person name="Vacquier V.D."/>
        </authorList>
    </citation>
    <scope>NUCLEOTIDE SEQUENCE [LARGE SCALE GENOMIC DNA]</scope>
    <source>
        <strain evidence="9 10">DSM 7027</strain>
    </source>
</reference>
<protein>
    <recommendedName>
        <fullName evidence="2">cyclic-guanylate-specific phosphodiesterase</fullName>
        <ecNumber evidence="2">3.1.4.52</ecNumber>
    </recommendedName>
</protein>
<feature type="domain" description="PAS" evidence="5">
    <location>
        <begin position="164"/>
        <end position="207"/>
    </location>
</feature>
<dbReference type="Pfam" id="PF08447">
    <property type="entry name" value="PAS_3"/>
    <property type="match status" value="1"/>
</dbReference>
<dbReference type="InterPro" id="IPR001610">
    <property type="entry name" value="PAC"/>
</dbReference>
<dbReference type="PROSITE" id="PS50113">
    <property type="entry name" value="PAC"/>
    <property type="match status" value="2"/>
</dbReference>
<dbReference type="InterPro" id="IPR035919">
    <property type="entry name" value="EAL_sf"/>
</dbReference>
<name>A0A1N6RF70_9GAMM</name>
<accession>A0A1N6RF70</accession>
<dbReference type="Pfam" id="PF13426">
    <property type="entry name" value="PAS_9"/>
    <property type="match status" value="2"/>
</dbReference>
<dbReference type="InterPro" id="IPR029016">
    <property type="entry name" value="GAF-like_dom_sf"/>
</dbReference>
<evidence type="ECO:0000256" key="3">
    <source>
        <dbReference type="ARBA" id="ARBA00022636"/>
    </source>
</evidence>
<dbReference type="SUPFAM" id="SSF55781">
    <property type="entry name" value="GAF domain-like"/>
    <property type="match status" value="1"/>
</dbReference>
<dbReference type="InterPro" id="IPR029787">
    <property type="entry name" value="Nucleotide_cyclase"/>
</dbReference>
<dbReference type="FunFam" id="3.20.20.450:FF:000001">
    <property type="entry name" value="Cyclic di-GMP phosphodiesterase yahA"/>
    <property type="match status" value="1"/>
</dbReference>
<dbReference type="InterPro" id="IPR000700">
    <property type="entry name" value="PAS-assoc_C"/>
</dbReference>
<proteinExistence type="predicted"/>
<dbReference type="Gene3D" id="3.30.450.20">
    <property type="entry name" value="PAS domain"/>
    <property type="match status" value="4"/>
</dbReference>
<evidence type="ECO:0000259" key="5">
    <source>
        <dbReference type="PROSITE" id="PS50112"/>
    </source>
</evidence>
<dbReference type="SUPFAM" id="SSF55073">
    <property type="entry name" value="Nucleotide cyclase"/>
    <property type="match status" value="1"/>
</dbReference>
<organism evidence="9 10">
    <name type="scientific">Marinobacterium stanieri</name>
    <dbReference type="NCBI Taxonomy" id="49186"/>
    <lineage>
        <taxon>Bacteria</taxon>
        <taxon>Pseudomonadati</taxon>
        <taxon>Pseudomonadota</taxon>
        <taxon>Gammaproteobacteria</taxon>
        <taxon>Oceanospirillales</taxon>
        <taxon>Oceanospirillaceae</taxon>
        <taxon>Marinobacterium</taxon>
    </lineage>
</organism>
<dbReference type="PANTHER" id="PTHR44757">
    <property type="entry name" value="DIGUANYLATE CYCLASE DGCP"/>
    <property type="match status" value="1"/>
</dbReference>
<dbReference type="SMART" id="SM00091">
    <property type="entry name" value="PAS"/>
    <property type="match status" value="4"/>
</dbReference>
<evidence type="ECO:0000313" key="9">
    <source>
        <dbReference type="EMBL" id="SIQ27538.1"/>
    </source>
</evidence>
<dbReference type="FunFam" id="3.30.70.270:FF:000001">
    <property type="entry name" value="Diguanylate cyclase domain protein"/>
    <property type="match status" value="1"/>
</dbReference>
<dbReference type="Gene3D" id="3.30.70.270">
    <property type="match status" value="1"/>
</dbReference>
<dbReference type="PANTHER" id="PTHR44757:SF2">
    <property type="entry name" value="BIOFILM ARCHITECTURE MAINTENANCE PROTEIN MBAA"/>
    <property type="match status" value="1"/>
</dbReference>
<dbReference type="SMART" id="SM00086">
    <property type="entry name" value="PAC"/>
    <property type="match status" value="4"/>
</dbReference>
<dbReference type="SMART" id="SM00267">
    <property type="entry name" value="GGDEF"/>
    <property type="match status" value="1"/>
</dbReference>
<feature type="domain" description="PAC" evidence="6">
    <location>
        <begin position="111"/>
        <end position="163"/>
    </location>
</feature>
<dbReference type="PROSITE" id="PS50883">
    <property type="entry name" value="EAL"/>
    <property type="match status" value="1"/>
</dbReference>
<evidence type="ECO:0000313" key="10">
    <source>
        <dbReference type="Proteomes" id="UP000186895"/>
    </source>
</evidence>
<dbReference type="CDD" id="cd01949">
    <property type="entry name" value="GGDEF"/>
    <property type="match status" value="1"/>
</dbReference>
<dbReference type="Pfam" id="PF08448">
    <property type="entry name" value="PAS_4"/>
    <property type="match status" value="1"/>
</dbReference>
<dbReference type="EC" id="3.1.4.52" evidence="2"/>
<dbReference type="GO" id="GO:0071732">
    <property type="term" value="P:cellular response to nitric oxide"/>
    <property type="evidence" value="ECO:0007669"/>
    <property type="project" value="UniProtKB-ARBA"/>
</dbReference>
<dbReference type="InterPro" id="IPR001633">
    <property type="entry name" value="EAL_dom"/>
</dbReference>
<dbReference type="CDD" id="cd00130">
    <property type="entry name" value="PAS"/>
    <property type="match status" value="4"/>
</dbReference>
<dbReference type="Gene3D" id="3.30.450.40">
    <property type="match status" value="1"/>
</dbReference>
<dbReference type="SUPFAM" id="SSF141868">
    <property type="entry name" value="EAL domain-like"/>
    <property type="match status" value="1"/>
</dbReference>
<dbReference type="InterPro" id="IPR000014">
    <property type="entry name" value="PAS"/>
</dbReference>
<dbReference type="Pfam" id="PF13185">
    <property type="entry name" value="GAF_2"/>
    <property type="match status" value="1"/>
</dbReference>
<dbReference type="AlphaFoldDB" id="A0A1N6RF70"/>
<evidence type="ECO:0000256" key="4">
    <source>
        <dbReference type="ARBA" id="ARBA00051114"/>
    </source>
</evidence>
<keyword evidence="3" id="KW-0973">c-di-GMP</keyword>
<dbReference type="SUPFAM" id="SSF55785">
    <property type="entry name" value="PYP-like sensor domain (PAS domain)"/>
    <property type="match status" value="4"/>
</dbReference>
<dbReference type="RefSeq" id="WP_076462472.1">
    <property type="nucleotide sequence ID" value="NZ_FTMN01000003.1"/>
</dbReference>
<sequence length="1128" mass="125952">MTSSNKRKPKPLTADTQASSRSEDLIRSLEHLVFNSTEGVLQDLLDAIPDLVWLKDNDGVYLFCNAAFERFFGASRQQILGKTDYDFVDSELADFFRKHDLSSVANGKASINEEWLTFASNGYIGLFETIKSPLRDAEGQRLGVLGVARDISKLNTVRESLRERQSMLETIVNLAGNAIVLVDPETGGMLEFNEAAYRNLGYSRDEFSELTIFDLDELTEIQVRKKFDRILEAGKLSFETRHRHRDGHYRNVVVSTSVIELQGRAYIESSWTDISEIRQAEQALRIRECELARAQQVARIGSWSLNAETGELRWSDETYRIFGIPVGQPIDYAGFIARVHPEDVAEVRDAWSNAMQGAPYDIRHRIIVDGETRWVHEQAELETEHEGQLFKGVGTVQDITESWRDHLLQETSNATLHSLAQGNSLSAVLTTLATGLESINPEMFASIFLLEPGGAGLTLGAAPRLNPGFAQALASLGMERVPAMFKAAINNVQTSVLDDITQAQDWVELLGLVKAAGFRSCWCRPVLSKEGQVLGVFAVFYQRPGLSLTADQVLVESLAGLTTQVIEQTRVQDALHLSSRVIEYSHSAITVTDAQGYIIATNPAFTQLSGYTQDEVIGRKPDVLRSGLQSETLNDSFWKALEEDGYWRGEIWSRRKDGSRYLQWLTASAVRDSKGAITHFIGISDDITENKEAMERIDFLAYHDPLTELPNRQLARDRMEQELTRAKREVDARFALLFVDLDQFKSINDALGHTQGDDLIRAAAERLVETVRETDTVSRQGGDEFLIMLTGDIEMHAVSSICTKVLSAMARPFDLAGQRVSISASIGVAMYPDDGTCFDSLMKKADMAMYSAKEAGRNAYRFFTNKMNVDVMDRIMVRNSLLRALERREFVLHYQPQLDIKSGHIVGVEALIRWENPDIGIVPPDRFIPVAESSGLIVEIGRRVLQEACRQLKAWQEEFGLADFVMAVNISALQFTRGDLYEAVSSAIRESGIDASNLELELTESILLKEADQALEVMSRLRKLGVKMSIDDFGTGYSSMAYLKRLSVDKLKIDRSFVKDIDVDSEDAAIAHAVISLGHILGLTIIAEGVENEAQLAFLHAHGCDQYQGYYYSRPLPAAECGRLLSKN</sequence>
<dbReference type="Gene3D" id="3.20.20.450">
    <property type="entry name" value="EAL domain"/>
    <property type="match status" value="1"/>
</dbReference>
<dbReference type="STRING" id="49186.SAMN05421647_103302"/>
<dbReference type="Proteomes" id="UP000186895">
    <property type="component" value="Unassembled WGS sequence"/>
</dbReference>
<feature type="domain" description="PAS" evidence="5">
    <location>
        <begin position="37"/>
        <end position="108"/>
    </location>
</feature>
<feature type="domain" description="PAS" evidence="5">
    <location>
        <begin position="580"/>
        <end position="619"/>
    </location>
</feature>
<dbReference type="NCBIfam" id="TIGR00229">
    <property type="entry name" value="sensory_box"/>
    <property type="match status" value="3"/>
</dbReference>
<feature type="domain" description="EAL" evidence="7">
    <location>
        <begin position="874"/>
        <end position="1128"/>
    </location>
</feature>
<dbReference type="EMBL" id="FTMN01000003">
    <property type="protein sequence ID" value="SIQ27538.1"/>
    <property type="molecule type" value="Genomic_DNA"/>
</dbReference>
<evidence type="ECO:0000256" key="2">
    <source>
        <dbReference type="ARBA" id="ARBA00012282"/>
    </source>
</evidence>
<dbReference type="InterPro" id="IPR043128">
    <property type="entry name" value="Rev_trsase/Diguanyl_cyclase"/>
</dbReference>
<keyword evidence="10" id="KW-1185">Reference proteome</keyword>
<dbReference type="Pfam" id="PF00990">
    <property type="entry name" value="GGDEF"/>
    <property type="match status" value="1"/>
</dbReference>
<dbReference type="InterPro" id="IPR003018">
    <property type="entry name" value="GAF"/>
</dbReference>
<feature type="domain" description="GGDEF" evidence="8">
    <location>
        <begin position="732"/>
        <end position="865"/>
    </location>
</feature>
<dbReference type="InterPro" id="IPR035965">
    <property type="entry name" value="PAS-like_dom_sf"/>
</dbReference>
<dbReference type="InterPro" id="IPR013656">
    <property type="entry name" value="PAS_4"/>
</dbReference>
<gene>
    <name evidence="9" type="ORF">SAMN05421647_103302</name>
</gene>
<feature type="domain" description="PAS" evidence="5">
    <location>
        <begin position="314"/>
        <end position="358"/>
    </location>
</feature>
<dbReference type="PROSITE" id="PS50112">
    <property type="entry name" value="PAS"/>
    <property type="match status" value="4"/>
</dbReference>
<dbReference type="SMART" id="SM00052">
    <property type="entry name" value="EAL"/>
    <property type="match status" value="1"/>
</dbReference>
<comment type="catalytic activity">
    <reaction evidence="4">
        <text>3',3'-c-di-GMP + H2O = 5'-phosphoguanylyl(3'-&gt;5')guanosine + H(+)</text>
        <dbReference type="Rhea" id="RHEA:24902"/>
        <dbReference type="ChEBI" id="CHEBI:15377"/>
        <dbReference type="ChEBI" id="CHEBI:15378"/>
        <dbReference type="ChEBI" id="CHEBI:58754"/>
        <dbReference type="ChEBI" id="CHEBI:58805"/>
        <dbReference type="EC" id="3.1.4.52"/>
    </reaction>
    <physiologicalReaction direction="left-to-right" evidence="4">
        <dbReference type="Rhea" id="RHEA:24903"/>
    </physiologicalReaction>
</comment>
<evidence type="ECO:0000259" key="8">
    <source>
        <dbReference type="PROSITE" id="PS50887"/>
    </source>
</evidence>
<dbReference type="InterPro" id="IPR052155">
    <property type="entry name" value="Biofilm_reg_signaling"/>
</dbReference>
<comment type="cofactor">
    <cofactor evidence="1">
        <name>Mg(2+)</name>
        <dbReference type="ChEBI" id="CHEBI:18420"/>
    </cofactor>
</comment>
<dbReference type="Gene3D" id="2.10.70.100">
    <property type="match status" value="1"/>
</dbReference>
<dbReference type="CDD" id="cd01948">
    <property type="entry name" value="EAL"/>
    <property type="match status" value="1"/>
</dbReference>
<dbReference type="InterPro" id="IPR000160">
    <property type="entry name" value="GGDEF_dom"/>
</dbReference>
<dbReference type="NCBIfam" id="TIGR00254">
    <property type="entry name" value="GGDEF"/>
    <property type="match status" value="1"/>
</dbReference>
<feature type="domain" description="PAC" evidence="6">
    <location>
        <begin position="647"/>
        <end position="699"/>
    </location>
</feature>
<dbReference type="InterPro" id="IPR013655">
    <property type="entry name" value="PAS_fold_3"/>
</dbReference>
<evidence type="ECO:0000259" key="6">
    <source>
        <dbReference type="PROSITE" id="PS50113"/>
    </source>
</evidence>
<dbReference type="PROSITE" id="PS50887">
    <property type="entry name" value="GGDEF"/>
    <property type="match status" value="1"/>
</dbReference>
<dbReference type="GO" id="GO:0071111">
    <property type="term" value="F:cyclic-guanylate-specific phosphodiesterase activity"/>
    <property type="evidence" value="ECO:0007669"/>
    <property type="project" value="UniProtKB-EC"/>
</dbReference>
<evidence type="ECO:0000256" key="1">
    <source>
        <dbReference type="ARBA" id="ARBA00001946"/>
    </source>
</evidence>